<gene>
    <name evidence="11" type="ORF">DIURU_003218</name>
</gene>
<dbReference type="EMBL" id="SWFT01000102">
    <property type="protein sequence ID" value="KAA8901509.1"/>
    <property type="molecule type" value="Genomic_DNA"/>
</dbReference>
<dbReference type="GO" id="GO:0003723">
    <property type="term" value="F:RNA binding"/>
    <property type="evidence" value="ECO:0007669"/>
    <property type="project" value="UniProtKB-UniRule"/>
</dbReference>
<evidence type="ECO:0000256" key="1">
    <source>
        <dbReference type="ARBA" id="ARBA00000077"/>
    </source>
</evidence>
<comment type="catalytic activity">
    <reaction evidence="1 8 9">
        <text>Endonucleolytic cleavage to 5'-phosphomonoester.</text>
        <dbReference type="EC" id="3.1.26.4"/>
    </reaction>
</comment>
<dbReference type="Gene3D" id="1.10.10.460">
    <property type="entry name" value="Ribonuclease hii. Domain 2"/>
    <property type="match status" value="1"/>
</dbReference>
<comment type="cofactor">
    <cofactor evidence="2">
        <name>Mg(2+)</name>
        <dbReference type="ChEBI" id="CHEBI:18420"/>
    </cofactor>
</comment>
<dbReference type="InterPro" id="IPR036397">
    <property type="entry name" value="RNaseH_sf"/>
</dbReference>
<comment type="function">
    <text evidence="9">Endonuclease that specifically degrades the RNA of RNA-DNA hybrids.</text>
</comment>
<evidence type="ECO:0000256" key="5">
    <source>
        <dbReference type="ARBA" id="ARBA00022723"/>
    </source>
</evidence>
<dbReference type="CDD" id="cd07181">
    <property type="entry name" value="RNase_HII_eukaryota_like"/>
    <property type="match status" value="1"/>
</dbReference>
<feature type="binding site" evidence="8">
    <location>
        <position position="46"/>
    </location>
    <ligand>
        <name>a divalent metal cation</name>
        <dbReference type="ChEBI" id="CHEBI:60240"/>
    </ligand>
</feature>
<comment type="cofactor">
    <cofactor evidence="8">
        <name>Mn(2+)</name>
        <dbReference type="ChEBI" id="CHEBI:29035"/>
    </cofactor>
    <cofactor evidence="8">
        <name>Mg(2+)</name>
        <dbReference type="ChEBI" id="CHEBI:18420"/>
    </cofactor>
    <text evidence="8">Manganese or magnesium. Binds 1 divalent metal ion per monomer in the absence of substrate. May bind a second metal ion after substrate binding.</text>
</comment>
<keyword evidence="5 8" id="KW-0479">Metal-binding</keyword>
<evidence type="ECO:0000256" key="9">
    <source>
        <dbReference type="RuleBase" id="RU003515"/>
    </source>
</evidence>
<dbReference type="GeneID" id="54781869"/>
<comment type="similarity">
    <text evidence="3">Belongs to the RNase HII family. Eukaryotic subfamily.</text>
</comment>
<evidence type="ECO:0000256" key="7">
    <source>
        <dbReference type="ARBA" id="ARBA00022801"/>
    </source>
</evidence>
<comment type="caution">
    <text evidence="11">The sequence shown here is derived from an EMBL/GenBank/DDBJ whole genome shotgun (WGS) entry which is preliminary data.</text>
</comment>
<evidence type="ECO:0000313" key="12">
    <source>
        <dbReference type="Proteomes" id="UP000449547"/>
    </source>
</evidence>
<evidence type="ECO:0000259" key="10">
    <source>
        <dbReference type="PROSITE" id="PS51975"/>
    </source>
</evidence>
<dbReference type="InterPro" id="IPR004649">
    <property type="entry name" value="RNase_H2_suA"/>
</dbReference>
<dbReference type="InterPro" id="IPR012337">
    <property type="entry name" value="RNaseH-like_sf"/>
</dbReference>
<evidence type="ECO:0000313" key="11">
    <source>
        <dbReference type="EMBL" id="KAA8901509.1"/>
    </source>
</evidence>
<dbReference type="VEuPathDB" id="FungiDB:DIURU_003218"/>
<reference evidence="11 12" key="1">
    <citation type="submission" date="2019-07" db="EMBL/GenBank/DDBJ databases">
        <title>Genome assembly of two rare yeast pathogens: Diutina rugosa and Trichomonascus ciferrii.</title>
        <authorList>
            <person name="Mixao V."/>
            <person name="Saus E."/>
            <person name="Hansen A."/>
            <person name="Lass-Flor C."/>
            <person name="Gabaldon T."/>
        </authorList>
    </citation>
    <scope>NUCLEOTIDE SEQUENCE [LARGE SCALE GENOMIC DNA]</scope>
    <source>
        <strain evidence="11 12">CBS 613</strain>
    </source>
</reference>
<dbReference type="PROSITE" id="PS51975">
    <property type="entry name" value="RNASE_H_2"/>
    <property type="match status" value="1"/>
</dbReference>
<dbReference type="GO" id="GO:0046872">
    <property type="term" value="F:metal ion binding"/>
    <property type="evidence" value="ECO:0007669"/>
    <property type="project" value="UniProtKB-KW"/>
</dbReference>
<dbReference type="GO" id="GO:0032299">
    <property type="term" value="C:ribonuclease H2 complex"/>
    <property type="evidence" value="ECO:0007669"/>
    <property type="project" value="TreeGrafter"/>
</dbReference>
<accession>A0A642ULW3</accession>
<dbReference type="AlphaFoldDB" id="A0A642ULW3"/>
<dbReference type="InterPro" id="IPR001352">
    <property type="entry name" value="RNase_HII/HIII"/>
</dbReference>
<dbReference type="GO" id="GO:0006298">
    <property type="term" value="P:mismatch repair"/>
    <property type="evidence" value="ECO:0007669"/>
    <property type="project" value="TreeGrafter"/>
</dbReference>
<dbReference type="EC" id="3.1.26.4" evidence="9"/>
<dbReference type="FunFam" id="3.30.420.10:FF:000016">
    <property type="entry name" value="Ribonuclease"/>
    <property type="match status" value="1"/>
</dbReference>
<feature type="binding site" evidence="8">
    <location>
        <position position="47"/>
    </location>
    <ligand>
        <name>a divalent metal cation</name>
        <dbReference type="ChEBI" id="CHEBI:60240"/>
    </ligand>
</feature>
<organism evidence="11 12">
    <name type="scientific">Diutina rugosa</name>
    <name type="common">Yeast</name>
    <name type="synonym">Candida rugosa</name>
    <dbReference type="NCBI Taxonomy" id="5481"/>
    <lineage>
        <taxon>Eukaryota</taxon>
        <taxon>Fungi</taxon>
        <taxon>Dikarya</taxon>
        <taxon>Ascomycota</taxon>
        <taxon>Saccharomycotina</taxon>
        <taxon>Pichiomycetes</taxon>
        <taxon>Debaryomycetaceae</taxon>
        <taxon>Diutina</taxon>
    </lineage>
</organism>
<feature type="binding site" evidence="8">
    <location>
        <position position="152"/>
    </location>
    <ligand>
        <name>a divalent metal cation</name>
        <dbReference type="ChEBI" id="CHEBI:60240"/>
    </ligand>
</feature>
<keyword evidence="6 8" id="KW-0255">Endonuclease</keyword>
<keyword evidence="4 8" id="KW-0540">Nuclease</keyword>
<dbReference type="Pfam" id="PF01351">
    <property type="entry name" value="RNase_HII"/>
    <property type="match status" value="1"/>
</dbReference>
<evidence type="ECO:0000256" key="4">
    <source>
        <dbReference type="ARBA" id="ARBA00022722"/>
    </source>
</evidence>
<evidence type="ECO:0000256" key="8">
    <source>
        <dbReference type="PROSITE-ProRule" id="PRU01319"/>
    </source>
</evidence>
<dbReference type="PANTHER" id="PTHR10954">
    <property type="entry name" value="RIBONUCLEASE H2 SUBUNIT A"/>
    <property type="match status" value="1"/>
</dbReference>
<dbReference type="PANTHER" id="PTHR10954:SF7">
    <property type="entry name" value="RIBONUCLEASE H2 SUBUNIT A"/>
    <property type="match status" value="1"/>
</dbReference>
<name>A0A642ULW3_DIURU</name>
<dbReference type="FunFam" id="1.10.10.460:FF:000001">
    <property type="entry name" value="Ribonuclease"/>
    <property type="match status" value="1"/>
</dbReference>
<dbReference type="OMA" id="RYSWQTA"/>
<keyword evidence="7 8" id="KW-0378">Hydrolase</keyword>
<dbReference type="InterPro" id="IPR023160">
    <property type="entry name" value="RNase_HII_hlx-loop-hlx_cap_dom"/>
</dbReference>
<dbReference type="OrthoDB" id="7462577at2759"/>
<evidence type="ECO:0000256" key="3">
    <source>
        <dbReference type="ARBA" id="ARBA00007058"/>
    </source>
</evidence>
<evidence type="ECO:0000256" key="2">
    <source>
        <dbReference type="ARBA" id="ARBA00001946"/>
    </source>
</evidence>
<dbReference type="NCBIfam" id="TIGR00729">
    <property type="entry name" value="ribonuclease HII"/>
    <property type="match status" value="1"/>
</dbReference>
<dbReference type="GO" id="GO:0004523">
    <property type="term" value="F:RNA-DNA hybrid ribonuclease activity"/>
    <property type="evidence" value="ECO:0007669"/>
    <property type="project" value="UniProtKB-UniRule"/>
</dbReference>
<dbReference type="InterPro" id="IPR024567">
    <property type="entry name" value="RNase_HII/HIII_dom"/>
</dbReference>
<dbReference type="Proteomes" id="UP000449547">
    <property type="component" value="Unassembled WGS sequence"/>
</dbReference>
<protein>
    <recommendedName>
        <fullName evidence="9">Ribonuclease</fullName>
        <ecNumber evidence="9">3.1.26.4</ecNumber>
    </recommendedName>
</protein>
<feature type="domain" description="RNase H type-2" evidence="10">
    <location>
        <begin position="40"/>
        <end position="258"/>
    </location>
</feature>
<dbReference type="SUPFAM" id="SSF53098">
    <property type="entry name" value="Ribonuclease H-like"/>
    <property type="match status" value="1"/>
</dbReference>
<dbReference type="GO" id="GO:0043137">
    <property type="term" value="P:DNA replication, removal of RNA primer"/>
    <property type="evidence" value="ECO:0007669"/>
    <property type="project" value="TreeGrafter"/>
</dbReference>
<dbReference type="RefSeq" id="XP_034011990.1">
    <property type="nucleotide sequence ID" value="XM_034155956.1"/>
</dbReference>
<proteinExistence type="inferred from homology"/>
<evidence type="ECO:0000256" key="6">
    <source>
        <dbReference type="ARBA" id="ARBA00022759"/>
    </source>
</evidence>
<dbReference type="Gene3D" id="3.30.420.10">
    <property type="entry name" value="Ribonuclease H-like superfamily/Ribonuclease H"/>
    <property type="match status" value="1"/>
</dbReference>
<keyword evidence="12" id="KW-1185">Reference proteome</keyword>
<sequence length="296" mass="32356">MTEESQWYPPTVTAIGDPLEFKSSTFYSPVPQALKDTTEPIVLGVDEAGRGPVLGPMVYGVAYSLKMAQDGIKEAGFADSKTLSEPMRRQLFEGVDSLNIGYATTTLTAKDISSGMLSKNNYNLNQQAHDTTIDLIRGVLARGVKVTEIYVDTVGPPQSYQDKLQKLFPEVQVTVAKKADAIYPIVSAASIVAKVTRDFNLTYYVNTLGLGEIGSGYPGDPNTKSFIRQDIDPVFGWPSGLLRFSWGTAKELLKEHVLVNYETDPVRDPGYGSLDNMAKKPAFIDSSYYGNDNVAL</sequence>